<protein>
    <recommendedName>
        <fullName evidence="2">Major facilitator superfamily (MFS) profile domain-containing protein</fullName>
    </recommendedName>
</protein>
<keyword evidence="1" id="KW-1133">Transmembrane helix</keyword>
<feature type="domain" description="Major facilitator superfamily (MFS) profile" evidence="2">
    <location>
        <begin position="1"/>
        <end position="54"/>
    </location>
</feature>
<keyword evidence="1" id="KW-0812">Transmembrane</keyword>
<evidence type="ECO:0000259" key="2">
    <source>
        <dbReference type="PROSITE" id="PS50850"/>
    </source>
</evidence>
<dbReference type="EMBL" id="FNBC01000017">
    <property type="protein sequence ID" value="SDE95425.1"/>
    <property type="molecule type" value="Genomic_DNA"/>
</dbReference>
<dbReference type="InterPro" id="IPR020846">
    <property type="entry name" value="MFS_dom"/>
</dbReference>
<feature type="transmembrane region" description="Helical" evidence="1">
    <location>
        <begin position="34"/>
        <end position="53"/>
    </location>
</feature>
<gene>
    <name evidence="3" type="ORF">SAMN04488243_11754</name>
</gene>
<dbReference type="STRING" id="482827.SAMN04488243_11754"/>
<dbReference type="Proteomes" id="UP000199446">
    <property type="component" value="Unassembled WGS sequence"/>
</dbReference>
<keyword evidence="1" id="KW-0472">Membrane</keyword>
<sequence length="54" mass="5855">MAAFLANLSALFLALAFGAAVFGVLARLLGARRVWPFFASALLLLLFALLFRLE</sequence>
<dbReference type="GO" id="GO:0022857">
    <property type="term" value="F:transmembrane transporter activity"/>
    <property type="evidence" value="ECO:0007669"/>
    <property type="project" value="InterPro"/>
</dbReference>
<accession>A0A1G7H4Y4</accession>
<reference evidence="4" key="1">
    <citation type="submission" date="2016-10" db="EMBL/GenBank/DDBJ databases">
        <authorList>
            <person name="Varghese N."/>
            <person name="Submissions S."/>
        </authorList>
    </citation>
    <scope>NUCLEOTIDE SEQUENCE [LARGE SCALE GENOMIC DNA]</scope>
    <source>
        <strain evidence="4">CGMCC 1.6992</strain>
    </source>
</reference>
<dbReference type="RefSeq" id="WP_176758166.1">
    <property type="nucleotide sequence ID" value="NZ_FNBC01000017.1"/>
</dbReference>
<evidence type="ECO:0000313" key="4">
    <source>
        <dbReference type="Proteomes" id="UP000199446"/>
    </source>
</evidence>
<evidence type="ECO:0000313" key="3">
    <source>
        <dbReference type="EMBL" id="SDE95425.1"/>
    </source>
</evidence>
<dbReference type="AlphaFoldDB" id="A0A1G7H4Y4"/>
<dbReference type="PROSITE" id="PS50850">
    <property type="entry name" value="MFS"/>
    <property type="match status" value="1"/>
</dbReference>
<evidence type="ECO:0000256" key="1">
    <source>
        <dbReference type="SAM" id="Phobius"/>
    </source>
</evidence>
<organism evidence="3 4">
    <name type="scientific">Thermus arciformis</name>
    <dbReference type="NCBI Taxonomy" id="482827"/>
    <lineage>
        <taxon>Bacteria</taxon>
        <taxon>Thermotogati</taxon>
        <taxon>Deinococcota</taxon>
        <taxon>Deinococci</taxon>
        <taxon>Thermales</taxon>
        <taxon>Thermaceae</taxon>
        <taxon>Thermus</taxon>
    </lineage>
</organism>
<keyword evidence="4" id="KW-1185">Reference proteome</keyword>
<name>A0A1G7H4Y4_9DEIN</name>
<proteinExistence type="predicted"/>